<protein>
    <submittedName>
        <fullName evidence="1">MFS drug efflux transporter</fullName>
    </submittedName>
</protein>
<reference evidence="1" key="1">
    <citation type="journal article" date="2020" name="Stud. Mycol.">
        <title>101 Dothideomycetes genomes: a test case for predicting lifestyles and emergence of pathogens.</title>
        <authorList>
            <person name="Haridas S."/>
            <person name="Albert R."/>
            <person name="Binder M."/>
            <person name="Bloem J."/>
            <person name="Labutti K."/>
            <person name="Salamov A."/>
            <person name="Andreopoulos B."/>
            <person name="Baker S."/>
            <person name="Barry K."/>
            <person name="Bills G."/>
            <person name="Bluhm B."/>
            <person name="Cannon C."/>
            <person name="Castanera R."/>
            <person name="Culley D."/>
            <person name="Daum C."/>
            <person name="Ezra D."/>
            <person name="Gonzalez J."/>
            <person name="Henrissat B."/>
            <person name="Kuo A."/>
            <person name="Liang C."/>
            <person name="Lipzen A."/>
            <person name="Lutzoni F."/>
            <person name="Magnuson J."/>
            <person name="Mondo S."/>
            <person name="Nolan M."/>
            <person name="Ohm R."/>
            <person name="Pangilinan J."/>
            <person name="Park H.-J."/>
            <person name="Ramirez L."/>
            <person name="Alfaro M."/>
            <person name="Sun H."/>
            <person name="Tritt A."/>
            <person name="Yoshinaga Y."/>
            <person name="Zwiers L.-H."/>
            <person name="Turgeon B."/>
            <person name="Goodwin S."/>
            <person name="Spatafora J."/>
            <person name="Crous P."/>
            <person name="Grigoriev I."/>
        </authorList>
    </citation>
    <scope>NUCLEOTIDE SEQUENCE</scope>
    <source>
        <strain evidence="1">ATCC 200398</strain>
    </source>
</reference>
<dbReference type="Proteomes" id="UP000799755">
    <property type="component" value="Unassembled WGS sequence"/>
</dbReference>
<organism evidence="1 2">
    <name type="scientific">Lindgomyces ingoldianus</name>
    <dbReference type="NCBI Taxonomy" id="673940"/>
    <lineage>
        <taxon>Eukaryota</taxon>
        <taxon>Fungi</taxon>
        <taxon>Dikarya</taxon>
        <taxon>Ascomycota</taxon>
        <taxon>Pezizomycotina</taxon>
        <taxon>Dothideomycetes</taxon>
        <taxon>Pleosporomycetidae</taxon>
        <taxon>Pleosporales</taxon>
        <taxon>Lindgomycetaceae</taxon>
        <taxon>Lindgomyces</taxon>
    </lineage>
</organism>
<gene>
    <name evidence="1" type="ORF">BDR25DRAFT_309490</name>
</gene>
<keyword evidence="2" id="KW-1185">Reference proteome</keyword>
<sequence length="535" mass="57626">MPRDEVSGEEPSVEPTTEPTAEPAAEPGVEATALPSSSPRRWLFWILMVLAILSTVFLFALDNTITANLIPPITERFGQADKIPWLSVAFMMGGLSVVLPFGRLYALFDAKILYITMVTLFLAGSALCGGAPNIDVFIFGRVLAGFGGIGMYLGVMTLLSVNTNPTERPMYLGLVGLVFGIGNVVGPLIGGAFADSSATWRWSFYLNLCIMGVLSPVYFFMIPSFQPQKDRSVASRLADIDLLGSVLSIGALVCLIMGINFGGTLYGWGSGQIISLFILSGVLFLAFAIQQYFAFLTTESDRLFPVAFLGDKEALLLFFLTATFNASGFIPIYWIPSYFQFTRGDGPLDSAIRLLPLIVFITFLVIVNGGALSKGGYYMPWFLAGSIIILPAGVLFSRVDSKTSTAEIYGYEVLLGFGAGMGMQAGFAVIQSITKPEVMAHGVAFIMIAQLLGVSLALSISGAVFVNKALSGLQKLLAGHSREQILRALQGLSGNFLTTLTDQQRHDTLAIIVKCLSKVYILVYTAAHTLILVTY</sequence>
<evidence type="ECO:0000313" key="1">
    <source>
        <dbReference type="EMBL" id="KAF2477217.1"/>
    </source>
</evidence>
<proteinExistence type="predicted"/>
<comment type="caution">
    <text evidence="1">The sequence shown here is derived from an EMBL/GenBank/DDBJ whole genome shotgun (WGS) entry which is preliminary data.</text>
</comment>
<dbReference type="EMBL" id="MU003493">
    <property type="protein sequence ID" value="KAF2477217.1"/>
    <property type="molecule type" value="Genomic_DNA"/>
</dbReference>
<accession>A0ACB6RFX4</accession>
<evidence type="ECO:0000313" key="2">
    <source>
        <dbReference type="Proteomes" id="UP000799755"/>
    </source>
</evidence>
<name>A0ACB6RFX4_9PLEO</name>